<protein>
    <submittedName>
        <fullName evidence="1">Uncharacterized protein</fullName>
    </submittedName>
</protein>
<reference evidence="1 2" key="2">
    <citation type="journal article" date="2022" name="Mol. Ecol. Resour.">
        <title>The genomes of chicory, endive, great burdock and yacon provide insights into Asteraceae paleo-polyploidization history and plant inulin production.</title>
        <authorList>
            <person name="Fan W."/>
            <person name="Wang S."/>
            <person name="Wang H."/>
            <person name="Wang A."/>
            <person name="Jiang F."/>
            <person name="Liu H."/>
            <person name="Zhao H."/>
            <person name="Xu D."/>
            <person name="Zhang Y."/>
        </authorList>
    </citation>
    <scope>NUCLEOTIDE SEQUENCE [LARGE SCALE GENOMIC DNA]</scope>
    <source>
        <strain evidence="2">cv. Yunnan</strain>
        <tissue evidence="1">Leaves</tissue>
    </source>
</reference>
<sequence>MEGQLGDSIQQSLVILFCCFRRKRLRLGFPYVSLKHVCRMGRWLNLNMSLLVISKQEKDSNMYSGLYTSLKLGLKSQRQHN</sequence>
<dbReference type="Proteomes" id="UP001056120">
    <property type="component" value="Linkage Group LG03"/>
</dbReference>
<reference evidence="2" key="1">
    <citation type="journal article" date="2022" name="Mol. Ecol. Resour.">
        <title>The genomes of chicory, endive, great burdock and yacon provide insights into Asteraceae palaeo-polyploidization history and plant inulin production.</title>
        <authorList>
            <person name="Fan W."/>
            <person name="Wang S."/>
            <person name="Wang H."/>
            <person name="Wang A."/>
            <person name="Jiang F."/>
            <person name="Liu H."/>
            <person name="Zhao H."/>
            <person name="Xu D."/>
            <person name="Zhang Y."/>
        </authorList>
    </citation>
    <scope>NUCLEOTIDE SEQUENCE [LARGE SCALE GENOMIC DNA]</scope>
    <source>
        <strain evidence="2">cv. Yunnan</strain>
    </source>
</reference>
<evidence type="ECO:0000313" key="2">
    <source>
        <dbReference type="Proteomes" id="UP001056120"/>
    </source>
</evidence>
<accession>A0ACB9JLF5</accession>
<gene>
    <name evidence="1" type="ORF">L1987_08104</name>
</gene>
<name>A0ACB9JLF5_9ASTR</name>
<organism evidence="1 2">
    <name type="scientific">Smallanthus sonchifolius</name>
    <dbReference type="NCBI Taxonomy" id="185202"/>
    <lineage>
        <taxon>Eukaryota</taxon>
        <taxon>Viridiplantae</taxon>
        <taxon>Streptophyta</taxon>
        <taxon>Embryophyta</taxon>
        <taxon>Tracheophyta</taxon>
        <taxon>Spermatophyta</taxon>
        <taxon>Magnoliopsida</taxon>
        <taxon>eudicotyledons</taxon>
        <taxon>Gunneridae</taxon>
        <taxon>Pentapetalae</taxon>
        <taxon>asterids</taxon>
        <taxon>campanulids</taxon>
        <taxon>Asterales</taxon>
        <taxon>Asteraceae</taxon>
        <taxon>Asteroideae</taxon>
        <taxon>Heliantheae alliance</taxon>
        <taxon>Millerieae</taxon>
        <taxon>Smallanthus</taxon>
    </lineage>
</organism>
<dbReference type="EMBL" id="CM042020">
    <property type="protein sequence ID" value="KAI3820556.1"/>
    <property type="molecule type" value="Genomic_DNA"/>
</dbReference>
<comment type="caution">
    <text evidence="1">The sequence shown here is derived from an EMBL/GenBank/DDBJ whole genome shotgun (WGS) entry which is preliminary data.</text>
</comment>
<keyword evidence="2" id="KW-1185">Reference proteome</keyword>
<proteinExistence type="predicted"/>
<evidence type="ECO:0000313" key="1">
    <source>
        <dbReference type="EMBL" id="KAI3820556.1"/>
    </source>
</evidence>